<gene>
    <name evidence="9" type="ORF">EJ02DRAFT_511580</name>
</gene>
<dbReference type="Pfam" id="PF20684">
    <property type="entry name" value="Fung_rhodopsin"/>
    <property type="match status" value="1"/>
</dbReference>
<keyword evidence="10" id="KW-1185">Reference proteome</keyword>
<feature type="transmembrane region" description="Helical" evidence="7">
    <location>
        <begin position="95"/>
        <end position="112"/>
    </location>
</feature>
<evidence type="ECO:0000256" key="4">
    <source>
        <dbReference type="ARBA" id="ARBA00023136"/>
    </source>
</evidence>
<evidence type="ECO:0000256" key="2">
    <source>
        <dbReference type="ARBA" id="ARBA00022692"/>
    </source>
</evidence>
<keyword evidence="3 7" id="KW-1133">Transmembrane helix</keyword>
<evidence type="ECO:0000313" key="9">
    <source>
        <dbReference type="EMBL" id="KAF1942623.1"/>
    </source>
</evidence>
<dbReference type="GO" id="GO:0016020">
    <property type="term" value="C:membrane"/>
    <property type="evidence" value="ECO:0007669"/>
    <property type="project" value="UniProtKB-SubCell"/>
</dbReference>
<evidence type="ECO:0000256" key="7">
    <source>
        <dbReference type="SAM" id="Phobius"/>
    </source>
</evidence>
<dbReference type="PANTHER" id="PTHR33048:SF146">
    <property type="entry name" value="INTEGRAL MEMBRANE PROTEIN"/>
    <property type="match status" value="1"/>
</dbReference>
<feature type="transmembrane region" description="Helical" evidence="7">
    <location>
        <begin position="220"/>
        <end position="241"/>
    </location>
</feature>
<evidence type="ECO:0000259" key="8">
    <source>
        <dbReference type="Pfam" id="PF20684"/>
    </source>
</evidence>
<dbReference type="Proteomes" id="UP000800038">
    <property type="component" value="Unassembled WGS sequence"/>
</dbReference>
<keyword evidence="4 7" id="KW-0472">Membrane</keyword>
<comment type="subcellular location">
    <subcellularLocation>
        <location evidence="1">Membrane</location>
        <topology evidence="1">Multi-pass membrane protein</topology>
    </subcellularLocation>
</comment>
<evidence type="ECO:0000256" key="6">
    <source>
        <dbReference type="SAM" id="MobiDB-lite"/>
    </source>
</evidence>
<feature type="domain" description="Rhodopsin" evidence="8">
    <location>
        <begin position="187"/>
        <end position="276"/>
    </location>
</feature>
<comment type="similarity">
    <text evidence="5">Belongs to the SAT4 family.</text>
</comment>
<evidence type="ECO:0000256" key="5">
    <source>
        <dbReference type="ARBA" id="ARBA00038359"/>
    </source>
</evidence>
<protein>
    <recommendedName>
        <fullName evidence="8">Rhodopsin domain-containing protein</fullName>
    </recommendedName>
</protein>
<feature type="transmembrane region" description="Helical" evidence="7">
    <location>
        <begin position="124"/>
        <end position="145"/>
    </location>
</feature>
<proteinExistence type="inferred from homology"/>
<keyword evidence="2 7" id="KW-0812">Transmembrane</keyword>
<evidence type="ECO:0000256" key="1">
    <source>
        <dbReference type="ARBA" id="ARBA00004141"/>
    </source>
</evidence>
<dbReference type="InterPro" id="IPR049326">
    <property type="entry name" value="Rhodopsin_dom_fungi"/>
</dbReference>
<dbReference type="InterPro" id="IPR052337">
    <property type="entry name" value="SAT4-like"/>
</dbReference>
<dbReference type="OrthoDB" id="3770469at2759"/>
<dbReference type="EMBL" id="ML976033">
    <property type="protein sequence ID" value="KAF1942623.1"/>
    <property type="molecule type" value="Genomic_DNA"/>
</dbReference>
<feature type="transmembrane region" description="Helical" evidence="7">
    <location>
        <begin position="6"/>
        <end position="28"/>
    </location>
</feature>
<sequence length="353" mass="40219">MVTFRDITIAMWTLAGLCVLLTFGRYTIRWRMSLQFHKDDIAHLCALGWLLIFCSVTQALFVPTEVMLKSLEIPGAGPPLAAISEFCKLQTAQGATFYFLHWTVKFAFLLFYRELFWVSRTFIRAWWCVATFVLAGLVVAITGMMTQRDLVGRIDDTSRSSSEAFDPRWLLHLAVCARHNEYQQVARVYICVANVSTDLAVMVLPLGMLRKLRVRKTQKLGLVLVFSVSLLTIALELFRFVRNIEGDRTTNNMLYAVINANLTVIISCIPTYRSLWSLWQKSRSKRPSQSSLEGYARPRKSIQKFLGVESDLDLLDTTYNKGPAMPLQELPRFHSYGNLPSLPPTDRPPSYSV</sequence>
<feature type="transmembrane region" description="Helical" evidence="7">
    <location>
        <begin position="187"/>
        <end position="208"/>
    </location>
</feature>
<reference evidence="9" key="1">
    <citation type="journal article" date="2020" name="Stud. Mycol.">
        <title>101 Dothideomycetes genomes: a test case for predicting lifestyles and emergence of pathogens.</title>
        <authorList>
            <person name="Haridas S."/>
            <person name="Albert R."/>
            <person name="Binder M."/>
            <person name="Bloem J."/>
            <person name="Labutti K."/>
            <person name="Salamov A."/>
            <person name="Andreopoulos B."/>
            <person name="Baker S."/>
            <person name="Barry K."/>
            <person name="Bills G."/>
            <person name="Bluhm B."/>
            <person name="Cannon C."/>
            <person name="Castanera R."/>
            <person name="Culley D."/>
            <person name="Daum C."/>
            <person name="Ezra D."/>
            <person name="Gonzalez J."/>
            <person name="Henrissat B."/>
            <person name="Kuo A."/>
            <person name="Liang C."/>
            <person name="Lipzen A."/>
            <person name="Lutzoni F."/>
            <person name="Magnuson J."/>
            <person name="Mondo S."/>
            <person name="Nolan M."/>
            <person name="Ohm R."/>
            <person name="Pangilinan J."/>
            <person name="Park H.-J."/>
            <person name="Ramirez L."/>
            <person name="Alfaro M."/>
            <person name="Sun H."/>
            <person name="Tritt A."/>
            <person name="Yoshinaga Y."/>
            <person name="Zwiers L.-H."/>
            <person name="Turgeon B."/>
            <person name="Goodwin S."/>
            <person name="Spatafora J."/>
            <person name="Crous P."/>
            <person name="Grigoriev I."/>
        </authorList>
    </citation>
    <scope>NUCLEOTIDE SEQUENCE</scope>
    <source>
        <strain evidence="9">CBS 161.51</strain>
    </source>
</reference>
<dbReference type="AlphaFoldDB" id="A0A6A5SRB8"/>
<accession>A0A6A5SRB8</accession>
<evidence type="ECO:0000313" key="10">
    <source>
        <dbReference type="Proteomes" id="UP000800038"/>
    </source>
</evidence>
<feature type="region of interest" description="Disordered" evidence="6">
    <location>
        <begin position="324"/>
        <end position="353"/>
    </location>
</feature>
<feature type="transmembrane region" description="Helical" evidence="7">
    <location>
        <begin position="40"/>
        <end position="61"/>
    </location>
</feature>
<organism evidence="9 10">
    <name type="scientific">Clathrospora elynae</name>
    <dbReference type="NCBI Taxonomy" id="706981"/>
    <lineage>
        <taxon>Eukaryota</taxon>
        <taxon>Fungi</taxon>
        <taxon>Dikarya</taxon>
        <taxon>Ascomycota</taxon>
        <taxon>Pezizomycotina</taxon>
        <taxon>Dothideomycetes</taxon>
        <taxon>Pleosporomycetidae</taxon>
        <taxon>Pleosporales</taxon>
        <taxon>Diademaceae</taxon>
        <taxon>Clathrospora</taxon>
    </lineage>
</organism>
<feature type="transmembrane region" description="Helical" evidence="7">
    <location>
        <begin position="253"/>
        <end position="276"/>
    </location>
</feature>
<evidence type="ECO:0000256" key="3">
    <source>
        <dbReference type="ARBA" id="ARBA00022989"/>
    </source>
</evidence>
<name>A0A6A5SRB8_9PLEO</name>
<dbReference type="PANTHER" id="PTHR33048">
    <property type="entry name" value="PTH11-LIKE INTEGRAL MEMBRANE PROTEIN (AFU_ORTHOLOGUE AFUA_5G11245)"/>
    <property type="match status" value="1"/>
</dbReference>